<sequence length="273" mass="28990">MPDVLITGSTGTTGSRVAKLLRAQSIPVRLATRTPGTDPAQIRFDWATGIFDAALAGVSAIYLVAPIGVADPVPLVTPFVDQALRYGVRRIVLLGSSAIAASDSGLGGLYHLIRSVPEWTVLRPSWFMQNFLGDRPVAQGVRDGEIVTATGAGRIGFIDAGDIAAVAARALTDPEPHPGELILTGPQALSYAEAAEIITDRIGRPVRHRSTSVAEYAVRLTDSGIPPAYAAMLAGLDDDIRRGAEDRTTDTVPRVTGRPARGFHEFVTKEMTR</sequence>
<organism evidence="1 2">
    <name type="scientific">Nocardia terpenica</name>
    <dbReference type="NCBI Taxonomy" id="455432"/>
    <lineage>
        <taxon>Bacteria</taxon>
        <taxon>Bacillati</taxon>
        <taxon>Actinomycetota</taxon>
        <taxon>Actinomycetes</taxon>
        <taxon>Mycobacteriales</taxon>
        <taxon>Nocardiaceae</taxon>
        <taxon>Nocardia</taxon>
    </lineage>
</organism>
<reference evidence="1 2" key="1">
    <citation type="journal article" date="2019" name="ACS Chem. Biol.">
        <title>Identification and Mobilization of a Cryptic Antibiotic Biosynthesis Gene Locus from a Human-Pathogenic Nocardia Isolate.</title>
        <authorList>
            <person name="Herisse M."/>
            <person name="Ishida K."/>
            <person name="Porter J.L."/>
            <person name="Howden B."/>
            <person name="Hertweck C."/>
            <person name="Stinear T.P."/>
            <person name="Pidot S.J."/>
        </authorList>
    </citation>
    <scope>NUCLEOTIDE SEQUENCE [LARGE SCALE GENOMIC DNA]</scope>
    <source>
        <strain evidence="1 2">AUSMDU00012715</strain>
    </source>
</reference>
<evidence type="ECO:0000313" key="1">
    <source>
        <dbReference type="EMBL" id="QIS18837.1"/>
    </source>
</evidence>
<proteinExistence type="predicted"/>
<name>A0A6G9Z0E5_9NOCA</name>
<dbReference type="AlphaFoldDB" id="A0A6G9Z0E5"/>
<evidence type="ECO:0000313" key="2">
    <source>
        <dbReference type="Proteomes" id="UP000500953"/>
    </source>
</evidence>
<dbReference type="InterPro" id="IPR036291">
    <property type="entry name" value="NAD(P)-bd_dom_sf"/>
</dbReference>
<dbReference type="RefSeq" id="WP_167486155.1">
    <property type="nucleotide sequence ID" value="NZ_CP046173.1"/>
</dbReference>
<accession>A0A6G9Z0E5</accession>
<dbReference type="PANTHER" id="PTHR43162:SF1">
    <property type="entry name" value="PRESTALK A DIFFERENTIATION PROTEIN A"/>
    <property type="match status" value="1"/>
</dbReference>
<dbReference type="PANTHER" id="PTHR43162">
    <property type="match status" value="1"/>
</dbReference>
<dbReference type="InterPro" id="IPR051604">
    <property type="entry name" value="Ergot_Alk_Oxidoreductase"/>
</dbReference>
<dbReference type="Proteomes" id="UP000500953">
    <property type="component" value="Chromosome"/>
</dbReference>
<dbReference type="EMBL" id="CP046173">
    <property type="protein sequence ID" value="QIS18837.1"/>
    <property type="molecule type" value="Genomic_DNA"/>
</dbReference>
<dbReference type="SUPFAM" id="SSF51735">
    <property type="entry name" value="NAD(P)-binding Rossmann-fold domains"/>
    <property type="match status" value="1"/>
</dbReference>
<dbReference type="Gene3D" id="3.40.50.720">
    <property type="entry name" value="NAD(P)-binding Rossmann-like Domain"/>
    <property type="match status" value="1"/>
</dbReference>
<protein>
    <submittedName>
        <fullName evidence="1">Ergot alkaloid biosynthesis protein</fullName>
    </submittedName>
</protein>
<dbReference type="Gene3D" id="3.90.25.10">
    <property type="entry name" value="UDP-galactose 4-epimerase, domain 1"/>
    <property type="match status" value="1"/>
</dbReference>
<gene>
    <name evidence="1" type="ORF">F6W96_11540</name>
</gene>
<dbReference type="CDD" id="cd05269">
    <property type="entry name" value="TMR_SDR_a"/>
    <property type="match status" value="1"/>
</dbReference>